<dbReference type="HOGENOM" id="CLU_2340277_0_0_2"/>
<keyword evidence="1" id="KW-0812">Transmembrane</keyword>
<dbReference type="AlphaFoldDB" id="K0IJZ7"/>
<gene>
    <name evidence="2" type="ordered locus">Ngar_c35320</name>
</gene>
<dbReference type="EMBL" id="CP002408">
    <property type="protein sequence ID" value="AFU60445.1"/>
    <property type="molecule type" value="Genomic_DNA"/>
</dbReference>
<reference evidence="2 3" key="1">
    <citation type="journal article" date="2012" name="Environ. Microbiol.">
        <title>The genome of the ammonia-oxidizing Candidatus Nitrososphaera gargensis: insights into metabolic versatility and environmental adaptations.</title>
        <authorList>
            <person name="Spang A."/>
            <person name="Poehlein A."/>
            <person name="Offre P."/>
            <person name="Zumbragel S."/>
            <person name="Haider S."/>
            <person name="Rychlik N."/>
            <person name="Nowka B."/>
            <person name="Schmeisser C."/>
            <person name="Lebedeva E.V."/>
            <person name="Rattei T."/>
            <person name="Bohm C."/>
            <person name="Schmid M."/>
            <person name="Galushko A."/>
            <person name="Hatzenpichler R."/>
            <person name="Weinmaier T."/>
            <person name="Daniel R."/>
            <person name="Schleper C."/>
            <person name="Spieck E."/>
            <person name="Streit W."/>
            <person name="Wagner M."/>
        </authorList>
    </citation>
    <scope>NUCLEOTIDE SEQUENCE [LARGE SCALE GENOMIC DNA]</scope>
    <source>
        <strain evidence="3">Ga9.2</strain>
    </source>
</reference>
<evidence type="ECO:0000313" key="2">
    <source>
        <dbReference type="EMBL" id="AFU60445.1"/>
    </source>
</evidence>
<organism evidence="2 3">
    <name type="scientific">Nitrososphaera gargensis (strain Ga9.2)</name>
    <dbReference type="NCBI Taxonomy" id="1237085"/>
    <lineage>
        <taxon>Archaea</taxon>
        <taxon>Nitrososphaerota</taxon>
        <taxon>Nitrososphaeria</taxon>
        <taxon>Nitrososphaerales</taxon>
        <taxon>Nitrososphaeraceae</taxon>
        <taxon>Nitrososphaera</taxon>
    </lineage>
</organism>
<accession>K0IJZ7</accession>
<evidence type="ECO:0000313" key="3">
    <source>
        <dbReference type="Proteomes" id="UP000008037"/>
    </source>
</evidence>
<sequence length="97" mass="11018">MYTISKILDLAVLGLLVVFFIGVLAFEVAYFGLSEPIIPIPHEAEPYFEVLPWVILGLLMADIYVKYVKLGSDWRALVRQHWPDIITDPGVHADQIH</sequence>
<protein>
    <submittedName>
        <fullName evidence="2">Uncharacterized protein</fullName>
    </submittedName>
</protein>
<feature type="transmembrane region" description="Helical" evidence="1">
    <location>
        <begin position="7"/>
        <end position="30"/>
    </location>
</feature>
<proteinExistence type="predicted"/>
<keyword evidence="1" id="KW-1133">Transmembrane helix</keyword>
<dbReference type="STRING" id="1237085.Ngar_c35320"/>
<dbReference type="InParanoid" id="K0IJZ7"/>
<dbReference type="Proteomes" id="UP000008037">
    <property type="component" value="Chromosome"/>
</dbReference>
<feature type="transmembrane region" description="Helical" evidence="1">
    <location>
        <begin position="50"/>
        <end position="67"/>
    </location>
</feature>
<keyword evidence="1" id="KW-0472">Membrane</keyword>
<dbReference type="KEGG" id="nga:Ngar_c35320"/>
<name>K0IJZ7_NITGG</name>
<dbReference type="BioCyc" id="CNIT1237085:G1324-3533-MONOMER"/>
<evidence type="ECO:0000256" key="1">
    <source>
        <dbReference type="SAM" id="Phobius"/>
    </source>
</evidence>
<keyword evidence="3" id="KW-1185">Reference proteome</keyword>